<reference evidence="1 2" key="1">
    <citation type="submission" date="2023-09" db="EMBL/GenBank/DDBJ databases">
        <title>Multi-omics analysis of a traditional fermented food reveals byproduct-associated fungal strains for waste-to-food upcycling.</title>
        <authorList>
            <consortium name="Lawrence Berkeley National Laboratory"/>
            <person name="Rekdal V.M."/>
            <person name="Villalobos-Escobedo J.M."/>
            <person name="Rodriguez-Valeron N."/>
            <person name="Garcia M.O."/>
            <person name="Vasquez D.P."/>
            <person name="Damayanti I."/>
            <person name="Sorensen P.M."/>
            <person name="Baidoo E.E."/>
            <person name="De Carvalho A.C."/>
            <person name="Riley R."/>
            <person name="Lipzen A."/>
            <person name="He G."/>
            <person name="Yan M."/>
            <person name="Haridas S."/>
            <person name="Daum C."/>
            <person name="Yoshinaga Y."/>
            <person name="Ng V."/>
            <person name="Grigoriev I.V."/>
            <person name="Munk R."/>
            <person name="Nuraida L."/>
            <person name="Wijaya C.H."/>
            <person name="Morales P.-C."/>
            <person name="Keasling J.D."/>
        </authorList>
    </citation>
    <scope>NUCLEOTIDE SEQUENCE [LARGE SCALE GENOMIC DNA]</scope>
    <source>
        <strain evidence="1 2">FGSC 2613</strain>
    </source>
</reference>
<dbReference type="Proteomes" id="UP001451303">
    <property type="component" value="Unassembled WGS sequence"/>
</dbReference>
<name>A0ABR3D6I9_NEUIN</name>
<evidence type="ECO:0000313" key="1">
    <source>
        <dbReference type="EMBL" id="KAL0468272.1"/>
    </source>
</evidence>
<accession>A0ABR3D6I9</accession>
<dbReference type="EMBL" id="JAVLET010000007">
    <property type="protein sequence ID" value="KAL0468272.1"/>
    <property type="molecule type" value="Genomic_DNA"/>
</dbReference>
<organism evidence="1 2">
    <name type="scientific">Neurospora intermedia</name>
    <dbReference type="NCBI Taxonomy" id="5142"/>
    <lineage>
        <taxon>Eukaryota</taxon>
        <taxon>Fungi</taxon>
        <taxon>Dikarya</taxon>
        <taxon>Ascomycota</taxon>
        <taxon>Pezizomycotina</taxon>
        <taxon>Sordariomycetes</taxon>
        <taxon>Sordariomycetidae</taxon>
        <taxon>Sordariales</taxon>
        <taxon>Sordariaceae</taxon>
        <taxon>Neurospora</taxon>
    </lineage>
</organism>
<comment type="caution">
    <text evidence="1">The sequence shown here is derived from an EMBL/GenBank/DDBJ whole genome shotgun (WGS) entry which is preliminary data.</text>
</comment>
<evidence type="ECO:0000313" key="2">
    <source>
        <dbReference type="Proteomes" id="UP001451303"/>
    </source>
</evidence>
<sequence length="208" mass="23715">MNDWPEVPEHGVVRLSRSRMSNTDLLAPRCQSRKIAVISPMCVEAPTREIGVPMTHQNGTDVFMIQEAFGRTADFQPTTQPLSRLFTVVVTQRITVWSCPVTELDHKGFSYSHGIMKPSNLSWRYRRILEFLKPTSYTPSVPFLFLFIANKISPASILLTTRHYPHYHFQGTRPQPLHSFIGSPLAWETADNEPQPWPLLISKSGKVQ</sequence>
<proteinExistence type="predicted"/>
<gene>
    <name evidence="1" type="ORF">QR685DRAFT_335779</name>
</gene>
<keyword evidence="2" id="KW-1185">Reference proteome</keyword>
<protein>
    <submittedName>
        <fullName evidence="1">Uncharacterized protein</fullName>
    </submittedName>
</protein>